<feature type="signal peptide" evidence="2">
    <location>
        <begin position="1"/>
        <end position="17"/>
    </location>
</feature>
<proteinExistence type="predicted"/>
<evidence type="ECO:0000313" key="4">
    <source>
        <dbReference type="Proteomes" id="UP001054837"/>
    </source>
</evidence>
<evidence type="ECO:0000256" key="2">
    <source>
        <dbReference type="SAM" id="SignalP"/>
    </source>
</evidence>
<gene>
    <name evidence="3" type="ORF">CDAR_393201</name>
</gene>
<feature type="region of interest" description="Disordered" evidence="1">
    <location>
        <begin position="18"/>
        <end position="114"/>
    </location>
</feature>
<dbReference type="EMBL" id="BPLQ01012192">
    <property type="protein sequence ID" value="GIY63509.1"/>
    <property type="molecule type" value="Genomic_DNA"/>
</dbReference>
<protein>
    <submittedName>
        <fullName evidence="3">Uncharacterized protein</fullName>
    </submittedName>
</protein>
<accession>A0AAV4V0V2</accession>
<comment type="caution">
    <text evidence="3">The sequence shown here is derived from an EMBL/GenBank/DDBJ whole genome shotgun (WGS) entry which is preliminary data.</text>
</comment>
<reference evidence="3 4" key="1">
    <citation type="submission" date="2021-06" db="EMBL/GenBank/DDBJ databases">
        <title>Caerostris darwini draft genome.</title>
        <authorList>
            <person name="Kono N."/>
            <person name="Arakawa K."/>
        </authorList>
    </citation>
    <scope>NUCLEOTIDE SEQUENCE [LARGE SCALE GENOMIC DNA]</scope>
</reference>
<name>A0AAV4V0V2_9ARAC</name>
<feature type="chain" id="PRO_5043977518" evidence="2">
    <location>
        <begin position="18"/>
        <end position="150"/>
    </location>
</feature>
<dbReference type="AlphaFoldDB" id="A0AAV4V0V2"/>
<sequence>MVLVNSLLYILLSSVITNNPNPEITDETTDQYETPNPYTGSYRTTTDSDRETSVSDRYYTGHDEPWNSATEPETPNPYTGSYRTATDSDRETSVSESYYTGHDEPWNVETEPDQTLSGGGCPNQAACRENCSPKIGECFFGDLCICRWDH</sequence>
<evidence type="ECO:0000313" key="3">
    <source>
        <dbReference type="EMBL" id="GIY63509.1"/>
    </source>
</evidence>
<keyword evidence="2" id="KW-0732">Signal</keyword>
<dbReference type="Proteomes" id="UP001054837">
    <property type="component" value="Unassembled WGS sequence"/>
</dbReference>
<evidence type="ECO:0000256" key="1">
    <source>
        <dbReference type="SAM" id="MobiDB-lite"/>
    </source>
</evidence>
<organism evidence="3 4">
    <name type="scientific">Caerostris darwini</name>
    <dbReference type="NCBI Taxonomy" id="1538125"/>
    <lineage>
        <taxon>Eukaryota</taxon>
        <taxon>Metazoa</taxon>
        <taxon>Ecdysozoa</taxon>
        <taxon>Arthropoda</taxon>
        <taxon>Chelicerata</taxon>
        <taxon>Arachnida</taxon>
        <taxon>Araneae</taxon>
        <taxon>Araneomorphae</taxon>
        <taxon>Entelegynae</taxon>
        <taxon>Araneoidea</taxon>
        <taxon>Araneidae</taxon>
        <taxon>Caerostris</taxon>
    </lineage>
</organism>
<feature type="compositionally biased region" description="Polar residues" evidence="1">
    <location>
        <begin position="67"/>
        <end position="85"/>
    </location>
</feature>
<feature type="compositionally biased region" description="Polar residues" evidence="1">
    <location>
        <begin position="31"/>
        <end position="45"/>
    </location>
</feature>
<feature type="compositionally biased region" description="Basic and acidic residues" evidence="1">
    <location>
        <begin position="46"/>
        <end position="65"/>
    </location>
</feature>
<keyword evidence="4" id="KW-1185">Reference proteome</keyword>